<sequence length="292" mass="31560">MTLTRVFPPRVAVAANVLLWAILLAGLAALCWQISAWLRDPALPTAVISAESPDLGAAQAAVGSYDIQSLLGVPLFGVPPVSEVAAVEAQQDVRRSSLKITVIGLVSGADERGVAVLRHGSKTKAYIVGEKIEVPGSVRLLAVLTDYIIIENNRKREKIELDKKAELAGISSAAAPNVSDSDTINLDTPEIRRLIGNARDTVQNSPLMLARYFSASPVNEGGRLIGYEIKPGRDKRLFEELALQLGDVVLSVNGQSVVDLQPQELFKLMQNTTSFELLVQRADTILTKRFDI</sequence>
<comment type="subcellular location">
    <subcellularLocation>
        <location evidence="1">Cell inner membrane</location>
    </subcellularLocation>
</comment>
<gene>
    <name evidence="11" type="ORF">AB4875_12245</name>
</gene>
<evidence type="ECO:0000256" key="9">
    <source>
        <dbReference type="SAM" id="Phobius"/>
    </source>
</evidence>
<evidence type="ECO:0000256" key="8">
    <source>
        <dbReference type="ARBA" id="ARBA00023136"/>
    </source>
</evidence>
<reference evidence="11 12" key="1">
    <citation type="journal article" date="2011" name="Int. J. Syst. Evol. Microbiol.">
        <title>Zhongshania antarctica gen. nov., sp. nov. and Zhongshania guokunii sp. nov., gammaproteobacteria respectively isolated from coastal attached (fast) ice and surface seawater of the Antarctic.</title>
        <authorList>
            <person name="Li H.J."/>
            <person name="Zhang X.Y."/>
            <person name="Chen C.X."/>
            <person name="Zhang Y.J."/>
            <person name="Gao Z.M."/>
            <person name="Yu Y."/>
            <person name="Chen X.L."/>
            <person name="Chen B."/>
            <person name="Zhang Y.Z."/>
        </authorList>
    </citation>
    <scope>NUCLEOTIDE SEQUENCE [LARGE SCALE GENOMIC DNA]</scope>
    <source>
        <strain evidence="11 12">R06B22</strain>
    </source>
</reference>
<dbReference type="Gene3D" id="2.30.42.10">
    <property type="match status" value="1"/>
</dbReference>
<dbReference type="EMBL" id="JBFRYB010000001">
    <property type="protein sequence ID" value="MEX1666259.1"/>
    <property type="molecule type" value="Genomic_DNA"/>
</dbReference>
<name>A0ABV3TXA8_9GAMM</name>
<accession>A0ABV3TXA8</accession>
<evidence type="ECO:0000313" key="12">
    <source>
        <dbReference type="Proteomes" id="UP001557484"/>
    </source>
</evidence>
<comment type="caution">
    <text evidence="11">The sequence shown here is derived from an EMBL/GenBank/DDBJ whole genome shotgun (WGS) entry which is preliminary data.</text>
</comment>
<dbReference type="Pfam" id="PF11356">
    <property type="entry name" value="T2SSC"/>
    <property type="match status" value="1"/>
</dbReference>
<keyword evidence="2" id="KW-0813">Transport</keyword>
<proteinExistence type="predicted"/>
<protein>
    <submittedName>
        <fullName evidence="11">Type II secretion system protein N</fullName>
    </submittedName>
</protein>
<evidence type="ECO:0000256" key="4">
    <source>
        <dbReference type="ARBA" id="ARBA00022519"/>
    </source>
</evidence>
<keyword evidence="6" id="KW-0653">Protein transport</keyword>
<evidence type="ECO:0000259" key="10">
    <source>
        <dbReference type="Pfam" id="PF11356"/>
    </source>
</evidence>
<keyword evidence="3" id="KW-1003">Cell membrane</keyword>
<evidence type="ECO:0000313" key="11">
    <source>
        <dbReference type="EMBL" id="MEX1666259.1"/>
    </source>
</evidence>
<evidence type="ECO:0000256" key="3">
    <source>
        <dbReference type="ARBA" id="ARBA00022475"/>
    </source>
</evidence>
<keyword evidence="5 9" id="KW-0812">Transmembrane</keyword>
<keyword evidence="4" id="KW-0997">Cell inner membrane</keyword>
<dbReference type="RefSeq" id="WP_368376342.1">
    <property type="nucleotide sequence ID" value="NZ_JBFRYB010000001.1"/>
</dbReference>
<evidence type="ECO:0000256" key="7">
    <source>
        <dbReference type="ARBA" id="ARBA00022989"/>
    </source>
</evidence>
<organism evidence="11 12">
    <name type="scientific">Zhongshania arctica</name>
    <dbReference type="NCBI Taxonomy" id="3238302"/>
    <lineage>
        <taxon>Bacteria</taxon>
        <taxon>Pseudomonadati</taxon>
        <taxon>Pseudomonadota</taxon>
        <taxon>Gammaproteobacteria</taxon>
        <taxon>Cellvibrionales</taxon>
        <taxon>Spongiibacteraceae</taxon>
        <taxon>Zhongshania</taxon>
    </lineage>
</organism>
<evidence type="ECO:0000256" key="2">
    <source>
        <dbReference type="ARBA" id="ARBA00022448"/>
    </source>
</evidence>
<dbReference type="InterPro" id="IPR036034">
    <property type="entry name" value="PDZ_sf"/>
</dbReference>
<evidence type="ECO:0000256" key="6">
    <source>
        <dbReference type="ARBA" id="ARBA00022927"/>
    </source>
</evidence>
<dbReference type="Gene3D" id="2.30.30.830">
    <property type="match status" value="1"/>
</dbReference>
<dbReference type="InterPro" id="IPR024961">
    <property type="entry name" value="T2SS_GspC_N"/>
</dbReference>
<evidence type="ECO:0000256" key="5">
    <source>
        <dbReference type="ARBA" id="ARBA00022692"/>
    </source>
</evidence>
<feature type="transmembrane region" description="Helical" evidence="9">
    <location>
        <begin position="12"/>
        <end position="32"/>
    </location>
</feature>
<evidence type="ECO:0000256" key="1">
    <source>
        <dbReference type="ARBA" id="ARBA00004533"/>
    </source>
</evidence>
<dbReference type="SUPFAM" id="SSF50156">
    <property type="entry name" value="PDZ domain-like"/>
    <property type="match status" value="1"/>
</dbReference>
<feature type="domain" description="Type II secretion system protein GspC N-terminal" evidence="10">
    <location>
        <begin position="18"/>
        <end position="161"/>
    </location>
</feature>
<keyword evidence="12" id="KW-1185">Reference proteome</keyword>
<dbReference type="Proteomes" id="UP001557484">
    <property type="component" value="Unassembled WGS sequence"/>
</dbReference>
<keyword evidence="8 9" id="KW-0472">Membrane</keyword>
<keyword evidence="7 9" id="KW-1133">Transmembrane helix</keyword>